<reference evidence="8 9" key="2">
    <citation type="journal article" date="2004" name="Trends Parasitol.">
        <title>The Anopheles gambiae genome: an update.</title>
        <authorList>
            <person name="Mongin E."/>
            <person name="Louis C."/>
            <person name="Holt R.A."/>
            <person name="Birney E."/>
            <person name="Collins F.H."/>
        </authorList>
    </citation>
    <scope>NUCLEOTIDE SEQUENCE [LARGE SCALE GENOMIC DNA]</scope>
    <source>
        <strain evidence="8 9">PEST</strain>
    </source>
</reference>
<evidence type="ECO:0000256" key="1">
    <source>
        <dbReference type="ARBA" id="ARBA00004123"/>
    </source>
</evidence>
<feature type="compositionally biased region" description="Low complexity" evidence="7">
    <location>
        <begin position="699"/>
        <end position="737"/>
    </location>
</feature>
<feature type="coiled-coil region" evidence="6">
    <location>
        <begin position="489"/>
        <end position="592"/>
    </location>
</feature>
<feature type="compositionally biased region" description="Low complexity" evidence="7">
    <location>
        <begin position="142"/>
        <end position="153"/>
    </location>
</feature>
<feature type="compositionally biased region" description="Polar residues" evidence="7">
    <location>
        <begin position="1058"/>
        <end position="1071"/>
    </location>
</feature>
<comment type="subcellular location">
    <subcellularLocation>
        <location evidence="1">Nucleus</location>
    </subcellularLocation>
</comment>
<evidence type="ECO:0000256" key="7">
    <source>
        <dbReference type="SAM" id="MobiDB-lite"/>
    </source>
</evidence>
<feature type="region of interest" description="Disordered" evidence="7">
    <location>
        <begin position="1"/>
        <end position="40"/>
    </location>
</feature>
<feature type="compositionally biased region" description="Basic and acidic residues" evidence="7">
    <location>
        <begin position="738"/>
        <end position="747"/>
    </location>
</feature>
<feature type="compositionally biased region" description="Low complexity" evidence="7">
    <location>
        <begin position="913"/>
        <end position="986"/>
    </location>
</feature>
<feature type="compositionally biased region" description="Polar residues" evidence="7">
    <location>
        <begin position="122"/>
        <end position="132"/>
    </location>
</feature>
<evidence type="ECO:0000256" key="6">
    <source>
        <dbReference type="SAM" id="Coils"/>
    </source>
</evidence>
<name>A0A1S4H8Z2_ANOGA</name>
<keyword evidence="3" id="KW-0507">mRNA processing</keyword>
<proteinExistence type="inferred from homology"/>
<dbReference type="GO" id="GO:0008380">
    <property type="term" value="P:RNA splicing"/>
    <property type="evidence" value="ECO:0007669"/>
    <property type="project" value="UniProtKB-KW"/>
</dbReference>
<comment type="similarity">
    <text evidence="2">Belongs to the fl(2)d family.</text>
</comment>
<dbReference type="EMBL" id="AAAB01008986">
    <property type="status" value="NOT_ANNOTATED_CDS"/>
    <property type="molecule type" value="Genomic_DNA"/>
</dbReference>
<keyword evidence="4" id="KW-0508">mRNA splicing</keyword>
<feature type="compositionally biased region" description="Low complexity" evidence="7">
    <location>
        <begin position="1141"/>
        <end position="1154"/>
    </location>
</feature>
<dbReference type="Pfam" id="PF17098">
    <property type="entry name" value="Wtap"/>
    <property type="match status" value="2"/>
</dbReference>
<dbReference type="GO" id="GO:0016556">
    <property type="term" value="P:mRNA modification"/>
    <property type="evidence" value="ECO:0007669"/>
    <property type="project" value="InterPro"/>
</dbReference>
<feature type="coiled-coil region" evidence="6">
    <location>
        <begin position="634"/>
        <end position="693"/>
    </location>
</feature>
<evidence type="ECO:0000256" key="4">
    <source>
        <dbReference type="ARBA" id="ARBA00023187"/>
    </source>
</evidence>
<evidence type="ECO:0000256" key="2">
    <source>
        <dbReference type="ARBA" id="ARBA00010313"/>
    </source>
</evidence>
<dbReference type="Proteomes" id="UP000007062">
    <property type="component" value="Chromosome 3L"/>
</dbReference>
<feature type="compositionally biased region" description="Basic residues" evidence="7">
    <location>
        <begin position="17"/>
        <end position="29"/>
    </location>
</feature>
<dbReference type="GO" id="GO:0000381">
    <property type="term" value="P:regulation of alternative mRNA splicing, via spliceosome"/>
    <property type="evidence" value="ECO:0000318"/>
    <property type="project" value="GO_Central"/>
</dbReference>
<dbReference type="PANTHER" id="PTHR15217">
    <property type="entry name" value="WILMS' TUMOR 1-ASSOCIATING PROTEIN"/>
    <property type="match status" value="1"/>
</dbReference>
<feature type="coiled-coil region" evidence="6">
    <location>
        <begin position="278"/>
        <end position="381"/>
    </location>
</feature>
<keyword evidence="5" id="KW-0539">Nucleus</keyword>
<evidence type="ECO:0000313" key="8">
    <source>
        <dbReference type="EnsemblMetazoa" id="AGAP012363-PA"/>
    </source>
</evidence>
<evidence type="ECO:0000313" key="9">
    <source>
        <dbReference type="Proteomes" id="UP000007062"/>
    </source>
</evidence>
<evidence type="ECO:0000256" key="5">
    <source>
        <dbReference type="ARBA" id="ARBA00023242"/>
    </source>
</evidence>
<dbReference type="VEuPathDB" id="VectorBase:AGAMI1_013982"/>
<evidence type="ECO:0008006" key="10">
    <source>
        <dbReference type="Google" id="ProtNLM"/>
    </source>
</evidence>
<reference evidence="8 9" key="1">
    <citation type="journal article" date="2002" name="Science">
        <title>The genome sequence of the malaria mosquito Anopheles gambiae.</title>
        <authorList>
            <person name="Holt R.A."/>
            <person name="Subramanian G.M."/>
            <person name="Halpern A."/>
            <person name="Sutton G.G."/>
            <person name="Charlab R."/>
            <person name="Nusskern D.R."/>
            <person name="Wincker P."/>
            <person name="Clark A.G."/>
            <person name="Ribeiro J.M."/>
            <person name="Wides R."/>
            <person name="Salzberg S.L."/>
            <person name="Loftus B."/>
            <person name="Yandell M."/>
            <person name="Majoros W.H."/>
            <person name="Rusch D.B."/>
            <person name="Lai Z."/>
            <person name="Kraft C.L."/>
            <person name="Abril J.F."/>
            <person name="Anthouard V."/>
            <person name="Arensburger P."/>
            <person name="Atkinson P.W."/>
            <person name="Baden H."/>
            <person name="de Berardinis V."/>
            <person name="Baldwin D."/>
            <person name="Benes V."/>
            <person name="Biedler J."/>
            <person name="Blass C."/>
            <person name="Bolanos R."/>
            <person name="Boscus D."/>
            <person name="Barnstead M."/>
            <person name="Cai S."/>
            <person name="Center A."/>
            <person name="Chaturverdi K."/>
            <person name="Christophides G.K."/>
            <person name="Chrystal M.A."/>
            <person name="Clamp M."/>
            <person name="Cravchik A."/>
            <person name="Curwen V."/>
            <person name="Dana A."/>
            <person name="Delcher A."/>
            <person name="Dew I."/>
            <person name="Evans C.A."/>
            <person name="Flanigan M."/>
            <person name="Grundschober-Freimoser A."/>
            <person name="Friedli L."/>
            <person name="Gu Z."/>
            <person name="Guan P."/>
            <person name="Guigo R."/>
            <person name="Hillenmeyer M.E."/>
            <person name="Hladun S.L."/>
            <person name="Hogan J.R."/>
            <person name="Hong Y.S."/>
            <person name="Hoover J."/>
            <person name="Jaillon O."/>
            <person name="Ke Z."/>
            <person name="Kodira C."/>
            <person name="Kokoza E."/>
            <person name="Koutsos A."/>
            <person name="Letunic I."/>
            <person name="Levitsky A."/>
            <person name="Liang Y."/>
            <person name="Lin J.J."/>
            <person name="Lobo N.F."/>
            <person name="Lopez J.R."/>
            <person name="Malek J.A."/>
            <person name="McIntosh T.C."/>
            <person name="Meister S."/>
            <person name="Miller J."/>
            <person name="Mobarry C."/>
            <person name="Mongin E."/>
            <person name="Murphy S.D."/>
            <person name="O'Brochta D.A."/>
            <person name="Pfannkoch C."/>
            <person name="Qi R."/>
            <person name="Regier M.A."/>
            <person name="Remington K."/>
            <person name="Shao H."/>
            <person name="Sharakhova M.V."/>
            <person name="Sitter C.D."/>
            <person name="Shetty J."/>
            <person name="Smith T.J."/>
            <person name="Strong R."/>
            <person name="Sun J."/>
            <person name="Thomasova D."/>
            <person name="Ton L.Q."/>
            <person name="Topalis P."/>
            <person name="Tu Z."/>
            <person name="Unger M.F."/>
            <person name="Walenz B."/>
            <person name="Wang A."/>
            <person name="Wang J."/>
            <person name="Wang M."/>
            <person name="Wang X."/>
            <person name="Woodford K.J."/>
            <person name="Wortman J.R."/>
            <person name="Wu M."/>
            <person name="Yao A."/>
            <person name="Zdobnov E.M."/>
            <person name="Zhang H."/>
            <person name="Zhao Q."/>
            <person name="Zhao S."/>
            <person name="Zhu S.C."/>
            <person name="Zhimulev I."/>
            <person name="Coluzzi M."/>
            <person name="della Torre A."/>
            <person name="Roth C.W."/>
            <person name="Louis C."/>
            <person name="Kalush F."/>
            <person name="Mural R.J."/>
            <person name="Myers E.W."/>
            <person name="Adams M.D."/>
            <person name="Smith H.O."/>
            <person name="Broder S."/>
            <person name="Gardner M.J."/>
            <person name="Fraser C.M."/>
            <person name="Birney E."/>
            <person name="Bork P."/>
            <person name="Brey P.T."/>
            <person name="Venter J.C."/>
            <person name="Weissenbach J."/>
            <person name="Kafatos F.C."/>
            <person name="Collins F.H."/>
            <person name="Hoffman S.L."/>
        </authorList>
    </citation>
    <scope>NUCLEOTIDE SEQUENCE [LARGE SCALE GENOMIC DNA]</scope>
    <source>
        <strain evidence="8 9">PEST</strain>
    </source>
</reference>
<dbReference type="VEuPathDB" id="VectorBase:AGAP012363"/>
<dbReference type="InParanoid" id="A0A1S4H8Z2"/>
<feature type="region of interest" description="Disordered" evidence="7">
    <location>
        <begin position="1056"/>
        <end position="1154"/>
    </location>
</feature>
<dbReference type="GO" id="GO:0006397">
    <property type="term" value="P:mRNA processing"/>
    <property type="evidence" value="ECO:0007669"/>
    <property type="project" value="UniProtKB-KW"/>
</dbReference>
<organism evidence="8 9">
    <name type="scientific">Anopheles gambiae</name>
    <name type="common">African malaria mosquito</name>
    <dbReference type="NCBI Taxonomy" id="7165"/>
    <lineage>
        <taxon>Eukaryota</taxon>
        <taxon>Metazoa</taxon>
        <taxon>Ecdysozoa</taxon>
        <taxon>Arthropoda</taxon>
        <taxon>Hexapoda</taxon>
        <taxon>Insecta</taxon>
        <taxon>Pterygota</taxon>
        <taxon>Neoptera</taxon>
        <taxon>Endopterygota</taxon>
        <taxon>Diptera</taxon>
        <taxon>Nematocera</taxon>
        <taxon>Culicoidea</taxon>
        <taxon>Culicidae</taxon>
        <taxon>Anophelinae</taxon>
        <taxon>Anopheles</taxon>
    </lineage>
</organism>
<accession>A0A1S4H8Z2</accession>
<keyword evidence="6" id="KW-0175">Coiled coil</keyword>
<dbReference type="PANTHER" id="PTHR15217:SF0">
    <property type="entry name" value="PRE-MRNA-SPLICING REGULATOR WTAP"/>
    <property type="match status" value="1"/>
</dbReference>
<feature type="region of interest" description="Disordered" evidence="7">
    <location>
        <begin position="113"/>
        <end position="153"/>
    </location>
</feature>
<keyword evidence="9" id="KW-1185">Reference proteome</keyword>
<feature type="compositionally biased region" description="Polar residues" evidence="7">
    <location>
        <begin position="1"/>
        <end position="11"/>
    </location>
</feature>
<reference evidence="8" key="3">
    <citation type="submission" date="2021-01" db="UniProtKB">
        <authorList>
            <consortium name="EnsemblMetazoa"/>
        </authorList>
    </citation>
    <scope>IDENTIFICATION</scope>
    <source>
        <strain evidence="8">PEST</strain>
    </source>
</reference>
<feature type="region of interest" description="Disordered" evidence="7">
    <location>
        <begin position="699"/>
        <end position="761"/>
    </location>
</feature>
<feature type="compositionally biased region" description="Low complexity" evidence="7">
    <location>
        <begin position="31"/>
        <end position="40"/>
    </location>
</feature>
<feature type="compositionally biased region" description="Gly residues" evidence="7">
    <location>
        <begin position="748"/>
        <end position="761"/>
    </location>
</feature>
<protein>
    <recommendedName>
        <fullName evidence="10">Pre-mRNA-splicing regulator WTAP</fullName>
    </recommendedName>
</protein>
<evidence type="ECO:0000256" key="3">
    <source>
        <dbReference type="ARBA" id="ARBA00022664"/>
    </source>
</evidence>
<feature type="region of interest" description="Disordered" evidence="7">
    <location>
        <begin position="875"/>
        <end position="1019"/>
    </location>
</feature>
<dbReference type="AlphaFoldDB" id="A0A1S4H8Z2"/>
<dbReference type="InterPro" id="IPR033757">
    <property type="entry name" value="WTAP"/>
</dbReference>
<sequence length="1154" mass="118092">MSAPEDSTATAQPAPDHHHHHLHHHHHHQQNVVSAAATASASSASSATVVAGATAVPAPTNTGPPTAATATLSVPAAPAADIVTGSGASASTTLPAIKAGGNSSHATILTTTSHSKEVDGGTATNPAAQDGSNAAPGVVGPSDATDATSSCDSDKAPAAAAAAAAAIVTSSPPGADEGAAAATSDSFASVEVGSTGGTSTPLAAASPASLTGGDIGGPKPLPLSGCGSLMVAGSSSIVVPNGEGGDSNPNVPVLSGTATTIPLRGRDVTDKHAVDYHYRMLEEELQAVKESEAKIKQQYSESQRRERILARRVAVQEQEMRDFSKQIAELKSAQAPGPAALRSALLDPAVNILFQKLKAELQATKAKLEETQNELSGVEKTFNRFTSARRTVSVSCRTVYWSVVQKRLFGGARSSARGQCFPVPVNGAVGPLPLSGCGSLMVAGSSSIVVPNGEGGDSNPNVPVLSGTATTIPLRGRDVTDKHAVDYHYRMLEEELQAVKESEAKIKQQYSESQRRERILARRVAVQEQEMRDFSKQIAELKSAQAPGPAALRSALLDPAVNILFQKLKAELQATKAKLEETQNELSAWKFTPDSNTGKRLMAKCRLLYQENEELGKMTSNGRLAKLESELALQKSYNEEVKKSQLELDDFLQELDEDVEGMQGTIVFLQQELKQTKDARNEIEKEVIQLRAYIAANLGPFSGSGNNPTSGSTPTDERSSSMMMMMDVQDSNSNSNSHGHDAYHHPDGGGPDSIGGRGVRLGELGGGVTPIYLVNGGGGGGAGAGGASSSSGGTVIDAASRLVNKSSSSGDDQDLMVYSNRTHCGGVVTNSNELRTTPTTGAAGALPAAASVATAAAVSSLSALLPGSVPDPGIGGGGSSANSNTATVNGGAAGSGGEPLVNELHDSLVPSEGTRTSGGNTDSNSGGNVADTGNSVNSTNSSSSSSSSLAVAKQPHQPQQQQQQPQQPQQQRTNNNVGRNGGRTTVAARKRNYNETEVDSAEQTDGGSGGGVVSSSDAYRSESGVDGVLVMDVGVAESSATSGVANGKLAIADGSLLPEQQQDVESSNSNKRMTRSGKGKAAAATTTTISSSSTSSSSSSSSSSAASNVLMTSAAKKLRRGSIAPDDEVDPLADPQPSPQQQPQQPISSANGSN</sequence>
<dbReference type="GO" id="GO:0005634">
    <property type="term" value="C:nucleus"/>
    <property type="evidence" value="ECO:0000318"/>
    <property type="project" value="GO_Central"/>
</dbReference>
<dbReference type="EnsemblMetazoa" id="AGAP012363-RA">
    <property type="protein sequence ID" value="AGAP012363-PA"/>
    <property type="gene ID" value="AGAP012363"/>
</dbReference>
<feature type="compositionally biased region" description="Low complexity" evidence="7">
    <location>
        <begin position="1081"/>
        <end position="1107"/>
    </location>
</feature>